<dbReference type="PANTHER" id="PTHR42760">
    <property type="entry name" value="SHORT-CHAIN DEHYDROGENASES/REDUCTASES FAMILY MEMBER"/>
    <property type="match status" value="1"/>
</dbReference>
<dbReference type="InterPro" id="IPR057326">
    <property type="entry name" value="KR_dom"/>
</dbReference>
<evidence type="ECO:0000313" key="5">
    <source>
        <dbReference type="Proteomes" id="UP001501020"/>
    </source>
</evidence>
<accession>A0ABP5LZK3</accession>
<name>A0ABP5LZK3_9ACTN</name>
<dbReference type="PRINTS" id="PR00080">
    <property type="entry name" value="SDRFAMILY"/>
</dbReference>
<comment type="caution">
    <text evidence="4">The sequence shown here is derived from an EMBL/GenBank/DDBJ whole genome shotgun (WGS) entry which is preliminary data.</text>
</comment>
<dbReference type="RefSeq" id="WP_344274808.1">
    <property type="nucleotide sequence ID" value="NZ_BAAAMR010000064.1"/>
</dbReference>
<dbReference type="PROSITE" id="PS00061">
    <property type="entry name" value="ADH_SHORT"/>
    <property type="match status" value="1"/>
</dbReference>
<feature type="domain" description="Ketoreductase" evidence="3">
    <location>
        <begin position="3"/>
        <end position="180"/>
    </location>
</feature>
<evidence type="ECO:0000256" key="2">
    <source>
        <dbReference type="ARBA" id="ARBA00023002"/>
    </source>
</evidence>
<dbReference type="InterPro" id="IPR036291">
    <property type="entry name" value="NAD(P)-bd_dom_sf"/>
</dbReference>
<keyword evidence="2" id="KW-0560">Oxidoreductase</keyword>
<dbReference type="PANTHER" id="PTHR42760:SF133">
    <property type="entry name" value="3-OXOACYL-[ACYL-CARRIER-PROTEIN] REDUCTASE"/>
    <property type="match status" value="1"/>
</dbReference>
<dbReference type="InterPro" id="IPR002347">
    <property type="entry name" value="SDR_fam"/>
</dbReference>
<dbReference type="CDD" id="cd05233">
    <property type="entry name" value="SDR_c"/>
    <property type="match status" value="1"/>
</dbReference>
<dbReference type="InterPro" id="IPR020904">
    <property type="entry name" value="Sc_DH/Rdtase_CS"/>
</dbReference>
<organism evidence="4 5">
    <name type="scientific">Actinomadura napierensis</name>
    <dbReference type="NCBI Taxonomy" id="267854"/>
    <lineage>
        <taxon>Bacteria</taxon>
        <taxon>Bacillati</taxon>
        <taxon>Actinomycetota</taxon>
        <taxon>Actinomycetes</taxon>
        <taxon>Streptosporangiales</taxon>
        <taxon>Thermomonosporaceae</taxon>
        <taxon>Actinomadura</taxon>
    </lineage>
</organism>
<gene>
    <name evidence="4" type="ORF">GCM10009727_60980</name>
</gene>
<proteinExistence type="inferred from homology"/>
<evidence type="ECO:0000259" key="3">
    <source>
        <dbReference type="SMART" id="SM00822"/>
    </source>
</evidence>
<dbReference type="Proteomes" id="UP001501020">
    <property type="component" value="Unassembled WGS sequence"/>
</dbReference>
<comment type="similarity">
    <text evidence="1">Belongs to the short-chain dehydrogenases/reductases (SDR) family.</text>
</comment>
<dbReference type="EMBL" id="BAAAMR010000064">
    <property type="protein sequence ID" value="GAA2154128.1"/>
    <property type="molecule type" value="Genomic_DNA"/>
</dbReference>
<sequence length="263" mass="26956">MGRVLIVTGGGSGIGAAVAELAGERGDTAVICGRRKDALERVAAATGAEPRVCDVSEPDAVAELVDGVVAAHGRLDGLVANAGVMRAGAVLDLSPEDWDVTLRTNLTSVFLLAKAALPHLIEAKGAMVAVSSVAALRAPAESAAYATSKAALTMLTQTIAADYGPRGVRANVVCPGWVRTEMADAEMSGFGGPLGLDREEAYAEITRLVPQRRPGTPEEAAAAVLWLLGPEASYVNGAVLSVDGGTALPDPGTVPFTFEVRER</sequence>
<evidence type="ECO:0000313" key="4">
    <source>
        <dbReference type="EMBL" id="GAA2154128.1"/>
    </source>
</evidence>
<dbReference type="SMART" id="SM00822">
    <property type="entry name" value="PKS_KR"/>
    <property type="match status" value="1"/>
</dbReference>
<evidence type="ECO:0000256" key="1">
    <source>
        <dbReference type="ARBA" id="ARBA00006484"/>
    </source>
</evidence>
<reference evidence="5" key="1">
    <citation type="journal article" date="2019" name="Int. J. Syst. Evol. Microbiol.">
        <title>The Global Catalogue of Microorganisms (GCM) 10K type strain sequencing project: providing services to taxonomists for standard genome sequencing and annotation.</title>
        <authorList>
            <consortium name="The Broad Institute Genomics Platform"/>
            <consortium name="The Broad Institute Genome Sequencing Center for Infectious Disease"/>
            <person name="Wu L."/>
            <person name="Ma J."/>
        </authorList>
    </citation>
    <scope>NUCLEOTIDE SEQUENCE [LARGE SCALE GENOMIC DNA]</scope>
    <source>
        <strain evidence="5">JCM 13850</strain>
    </source>
</reference>
<keyword evidence="5" id="KW-1185">Reference proteome</keyword>
<dbReference type="PRINTS" id="PR00081">
    <property type="entry name" value="GDHRDH"/>
</dbReference>
<dbReference type="SUPFAM" id="SSF51735">
    <property type="entry name" value="NAD(P)-binding Rossmann-fold domains"/>
    <property type="match status" value="1"/>
</dbReference>
<dbReference type="Gene3D" id="3.40.50.720">
    <property type="entry name" value="NAD(P)-binding Rossmann-like Domain"/>
    <property type="match status" value="1"/>
</dbReference>
<dbReference type="Pfam" id="PF13561">
    <property type="entry name" value="adh_short_C2"/>
    <property type="match status" value="1"/>
</dbReference>
<protein>
    <submittedName>
        <fullName evidence="4">SDR family oxidoreductase</fullName>
    </submittedName>
</protein>